<dbReference type="GO" id="GO:0070192">
    <property type="term" value="P:chromosome organization involved in meiotic cell cycle"/>
    <property type="evidence" value="ECO:0007669"/>
    <property type="project" value="TreeGrafter"/>
</dbReference>
<evidence type="ECO:0000256" key="1">
    <source>
        <dbReference type="SAM" id="Coils"/>
    </source>
</evidence>
<feature type="compositionally biased region" description="Basic and acidic residues" evidence="2">
    <location>
        <begin position="926"/>
        <end position="935"/>
    </location>
</feature>
<proteinExistence type="predicted"/>
<organism evidence="3 4">
    <name type="scientific">Paramecium octaurelia</name>
    <dbReference type="NCBI Taxonomy" id="43137"/>
    <lineage>
        <taxon>Eukaryota</taxon>
        <taxon>Sar</taxon>
        <taxon>Alveolata</taxon>
        <taxon>Ciliophora</taxon>
        <taxon>Intramacronucleata</taxon>
        <taxon>Oligohymenophorea</taxon>
        <taxon>Peniculida</taxon>
        <taxon>Parameciidae</taxon>
        <taxon>Paramecium</taxon>
    </lineage>
</organism>
<dbReference type="Proteomes" id="UP000683925">
    <property type="component" value="Unassembled WGS sequence"/>
</dbReference>
<feature type="coiled-coil region" evidence="1">
    <location>
        <begin position="281"/>
        <end position="312"/>
    </location>
</feature>
<dbReference type="GO" id="GO:0000722">
    <property type="term" value="P:telomere maintenance via recombination"/>
    <property type="evidence" value="ECO:0007669"/>
    <property type="project" value="TreeGrafter"/>
</dbReference>
<feature type="coiled-coil region" evidence="1">
    <location>
        <begin position="1044"/>
        <end position="1078"/>
    </location>
</feature>
<dbReference type="GO" id="GO:0030870">
    <property type="term" value="C:Mre11 complex"/>
    <property type="evidence" value="ECO:0007669"/>
    <property type="project" value="TreeGrafter"/>
</dbReference>
<feature type="compositionally biased region" description="Low complexity" evidence="2">
    <location>
        <begin position="1012"/>
        <end position="1031"/>
    </location>
</feature>
<feature type="coiled-coil region" evidence="1">
    <location>
        <begin position="1803"/>
        <end position="2377"/>
    </location>
</feature>
<feature type="compositionally biased region" description="Basic and acidic residues" evidence="2">
    <location>
        <begin position="1349"/>
        <end position="1359"/>
    </location>
</feature>
<comment type="caution">
    <text evidence="3">The sequence shown here is derived from an EMBL/GenBank/DDBJ whole genome shotgun (WGS) entry which is preliminary data.</text>
</comment>
<dbReference type="OMA" id="LLMSQEH"/>
<feature type="coiled-coil region" evidence="1">
    <location>
        <begin position="2780"/>
        <end position="2908"/>
    </location>
</feature>
<feature type="coiled-coil region" evidence="1">
    <location>
        <begin position="1593"/>
        <end position="1768"/>
    </location>
</feature>
<feature type="region of interest" description="Disordered" evidence="2">
    <location>
        <begin position="1349"/>
        <end position="1396"/>
    </location>
</feature>
<keyword evidence="1" id="KW-0175">Coiled coil</keyword>
<feature type="coiled-coil region" evidence="1">
    <location>
        <begin position="738"/>
        <end position="765"/>
    </location>
</feature>
<feature type="compositionally biased region" description="Polar residues" evidence="2">
    <location>
        <begin position="1089"/>
        <end position="1106"/>
    </location>
</feature>
<reference evidence="3" key="1">
    <citation type="submission" date="2021-01" db="EMBL/GenBank/DDBJ databases">
        <authorList>
            <consortium name="Genoscope - CEA"/>
            <person name="William W."/>
        </authorList>
    </citation>
    <scope>NUCLEOTIDE SEQUENCE</scope>
</reference>
<evidence type="ECO:0000313" key="3">
    <source>
        <dbReference type="EMBL" id="CAD8147259.1"/>
    </source>
</evidence>
<feature type="region of interest" description="Disordered" evidence="2">
    <location>
        <begin position="2595"/>
        <end position="2615"/>
    </location>
</feature>
<keyword evidence="4" id="KW-1185">Reference proteome</keyword>
<feature type="compositionally biased region" description="Basic and acidic residues" evidence="2">
    <location>
        <begin position="943"/>
        <end position="960"/>
    </location>
</feature>
<dbReference type="GO" id="GO:0006302">
    <property type="term" value="P:double-strand break repair"/>
    <property type="evidence" value="ECO:0007669"/>
    <property type="project" value="TreeGrafter"/>
</dbReference>
<feature type="region of interest" description="Disordered" evidence="2">
    <location>
        <begin position="652"/>
        <end position="677"/>
    </location>
</feature>
<dbReference type="GO" id="GO:0003691">
    <property type="term" value="F:double-stranded telomeric DNA binding"/>
    <property type="evidence" value="ECO:0007669"/>
    <property type="project" value="TreeGrafter"/>
</dbReference>
<dbReference type="PANTHER" id="PTHR18867">
    <property type="entry name" value="RAD50"/>
    <property type="match status" value="1"/>
</dbReference>
<dbReference type="GO" id="GO:0051880">
    <property type="term" value="F:G-quadruplex DNA binding"/>
    <property type="evidence" value="ECO:0007669"/>
    <property type="project" value="TreeGrafter"/>
</dbReference>
<dbReference type="GO" id="GO:0007004">
    <property type="term" value="P:telomere maintenance via telomerase"/>
    <property type="evidence" value="ECO:0007669"/>
    <property type="project" value="TreeGrafter"/>
</dbReference>
<dbReference type="OrthoDB" id="308196at2759"/>
<feature type="coiled-coil region" evidence="1">
    <location>
        <begin position="110"/>
        <end position="204"/>
    </location>
</feature>
<feature type="compositionally biased region" description="Polar residues" evidence="2">
    <location>
        <begin position="1203"/>
        <end position="1217"/>
    </location>
</feature>
<feature type="compositionally biased region" description="Basic and acidic residues" evidence="2">
    <location>
        <begin position="2598"/>
        <end position="2607"/>
    </location>
</feature>
<feature type="coiled-coil region" evidence="1">
    <location>
        <begin position="868"/>
        <end position="902"/>
    </location>
</feature>
<protein>
    <submittedName>
        <fullName evidence="3">Uncharacterized protein</fullName>
    </submittedName>
</protein>
<evidence type="ECO:0000256" key="2">
    <source>
        <dbReference type="SAM" id="MobiDB-lite"/>
    </source>
</evidence>
<feature type="region of interest" description="Disordered" evidence="2">
    <location>
        <begin position="926"/>
        <end position="960"/>
    </location>
</feature>
<feature type="compositionally biased region" description="Polar residues" evidence="2">
    <location>
        <begin position="985"/>
        <end position="997"/>
    </location>
</feature>
<name>A0A8S1T6X6_PAROT</name>
<dbReference type="GO" id="GO:0000794">
    <property type="term" value="C:condensed nuclear chromosome"/>
    <property type="evidence" value="ECO:0007669"/>
    <property type="project" value="TreeGrafter"/>
</dbReference>
<feature type="coiled-coil region" evidence="1">
    <location>
        <begin position="1417"/>
        <end position="1562"/>
    </location>
</feature>
<feature type="region of interest" description="Disordered" evidence="2">
    <location>
        <begin position="2548"/>
        <end position="2569"/>
    </location>
</feature>
<gene>
    <name evidence="3" type="ORF">POCTA_138.1.T0190344</name>
</gene>
<evidence type="ECO:0000313" key="4">
    <source>
        <dbReference type="Proteomes" id="UP000683925"/>
    </source>
</evidence>
<dbReference type="EMBL" id="CAJJDP010000019">
    <property type="protein sequence ID" value="CAD8147259.1"/>
    <property type="molecule type" value="Genomic_DNA"/>
</dbReference>
<dbReference type="GO" id="GO:0043047">
    <property type="term" value="F:single-stranded telomeric DNA binding"/>
    <property type="evidence" value="ECO:0007669"/>
    <property type="project" value="TreeGrafter"/>
</dbReference>
<accession>A0A8S1T6X6</accession>
<feature type="compositionally biased region" description="Polar residues" evidence="2">
    <location>
        <begin position="661"/>
        <end position="673"/>
    </location>
</feature>
<sequence>MMMQYQINSNNKQIDKIQLVQNIGVKFRSLSQVQWLDHSKTNQVLNVKWCEQFIDNVYKCFVELLQLVLQLQMSNINREQCVSKLQGHLKGATATIQEIEELLMSQEHVIWQQAKEIDELRRRLEELESLGFQKEQVLHLQNINVQLKTQIEFLRAEIQEKDAMIAQFTSKPVQAASPEILAAQQQLIQQNLQLQNIIGDLQNQILNKDTVIGQLKTQESTLDQLIGQLQTNIQSKRSKVGVSQQGNETLSVLNELQQYPEALQDVIERIIKEYRRMQFLIEEKDIEIQNLKSRLQLQQQKANDSISEIKNRDVSPKQSDQALDLAKQTATMDDMINDLERKLMSQDNRKKQLEAKLLDVGTQNVELEKQLQQSKDQLPKTVDELIKANLDVNDKINELQKTLIQKQNEKDQLQKQLNVSNDNQSQPNLNKQDDEKLNISQAKNNIDDLVLENQQLEDLIAELQQKLVDKQAQKEEIENEIKKFDIPALQQDLKDLKKQHELLEADYQNQKKQNQQLQDECNQNKEIQQQLQQENKNLQDSNNQTQSQIKQQQDKLVQLQDQKNKNSNKLANDDFQKLQDKFNQTEENNKLLEQLVQQLNEQLKQQQQDNQPLQEELLDLKTKLSDTKQNNTELAKQVQKLEDELSNLKKEQLQNKESARPNYSKSVEQQRTTPIEKFREPFQNILDKEESSFDLGSINQQEISSQEVTSTPENPKYSQFAKHKTQDGKFITIPLDIIKNYEYLIREKENEIDELKNELANQGLQSIPLNFQTGNMGSNEQDNNNFQLQAQGTDQNNEQNQEDQGALIEQLQKTIRTKDDYIQMLLEQMEELKKFGTLPEEQQREQLEINQRKSDDLVRQNMEIADLIIDLESKLANKRIENEEIKKQLEAANKEFNDQQQRSKMYELYMLNKELDEEISLSPKIAQEEPLHDNLTEDQQGLEQERSEDPQKQPKMLTIKEKYEKKIKDLRRQNKKLIDQIQQLNEGQKQQQSNAPQQEDDLKTKQGQEPLQNQDQTKQPQKSQQYPQNTQDLQQQYEKGLEKQTDLIQEIQALQDIIENLELKVQAKKEAKDELEAQLCTLEKKTEPRSQSSQLQESATMASTSKLDQEPLQRQYDQEVQISRLKDLLTQKEKDIVKLNGLVTEKENELQSYKEQIPSIQEYQNQQFLHSQEELVNTELRKDIQRLEDQLDAQIKLNKGLQQRMDNQHEQAAQLSQKIRESSLDSSSSNSQIRDNKQKIVEKQQKIDELVKEHLSLDDLIEELEKKLVAKNDYKDQLLSQLQEGPKQAQQPNENQVQPNQLFLKQQNQGQMIEPIQEISDVQQVVSNFEDQISIPLQTGQILQELDGDSQKQDIKEPNPSEQESNQLHPARSQPVFTRPEEEAEPKLQQVKSTQGFTSPQEFLVKEGIDGKKLQEVLDLLKSNNDVERRIQELRDALARKNKRKEQLEGVFNKDQELLGQRVSDSVNEKKQLQDQLHQKNLQVAALNDELSKLQQKVFEKEKVIDEKDREVRNSQLIKTYQDNCDKADELISKNVEIQETLNNLERQLAEKQLRLKEIQNQIGFDSSISNIQEAIENAGIIKSYDQEQDSQLQQQEQVLQGYSLSIDQLKNKIAQLNSELSDKDKINADLRNQVADLKKQIHGFQLAQQDAKVIKKQNQKLQDEIQALVQENLNYEDLIRDSEFKLQEKKSRAKELDMEIKNAEIQIQVEKQNKENQILQQKIQQTDELIKKNLALDEAITNLELRILDKQQQLSQKEAKISNQNSRILQQPMYIYQEDSEEKASNMKSETSPKTQHQHPLIQEHNENLSELTSSINQMQEQVRQFSLDDSEVEFYLQQKKEKQQEIDTLKQQLFQQNEALQDLKQEQIEKQQQIEQLKKENSNFDELVEELQQNQKQMIEQEIQKKDQNQPQEIEGPEQSEIIKTKSENLELSKKVQNLKQTQKQLKNQIVNFDYLIIDLETVVADKKNEIQRLSKDNQFYQQQNRKQKGRREQLHKEQNNLQYQLKLLEPQLQELQQTEKQMQQQIAKLEQNLKDLDEKQKQLEGQIKQKQEINSALELQLSTLNQDIGQQNEKKQLLESDLNQLRNENQGIEQEVKIYRNLSLEDITLSEQIDALTKQINDDKQTYETLQDEQKATQEQISLLLPQNKEIDELKETAKIQYAQNVEALNNLQQELQQKIEQKNKIFQEISETEKYLDEYNHMLQDLNQKKAHLEDQIKKDEILVAAVASKSKRLAENLEAEKQNYNALNAELEGFLKKKQIQEQELLKTQNEIQEMKAEQEQLQQLQQKSQNLKDQIGKCEQDIEINLKIVPEREEQLLQLQSIIQKKNDMIDATQQEVDTLNNLLDEVQQKKESKEKELENQIRLNENIDNQLLENYKRERELKDQIDSIQLQELDVLLQDRINQVRAQEGLLGEIKGYKDEQLKLQEECNQLKQEIEEQENLNNDQRQELEFKLLEKNDIEQDLHSASAQLDEMKFQLEEKNGELTKLNDQFKKVDEESKMMEAVLQLKEKELKQLQKKKENLIDELEKINNDVIEAQKQFATKRKKQRSLEPQQQDEDMEEDIQDKITSLNSRNNNLKDDLQKLVEQSPDTTEKKAEEQQVSKGIPASVSQFDTNKFQQTLQDRNKKIEILEMTIQTLQQQQQERNSMIPSMLQSKMSMQPSFFMDDDPLLLELQDKFTKESELLKDLQNKIKSTAESHYALSLQLKDWAEKENRLAKELDSRRQSVEQIEFELQTIFGKQSDLESEKVSVLQRIYQLEVETQELYEQEGNTRNKLKEKKDYLQTLYKNLTESDQKLLQLRNRMALYSQEGRQLAEQVENLENEKENKLQYLQDIQADLEHAEIEKNEKQALVQSIAKEISGTQQEKDRLEIQYATVHSKNQQLKSQIGFEESLYQKLLQELEIAKKRDQTKFQNLFSDGSTQTEYDLEQFEILCNNTQMFKITKEDAFQLKESCKQRLIEIYTNENPSIQQAISQNQHLKKLIHLQQMLIQIQENENLNLIEQSSRRSSKLGFKVLDESIYNARLELEQIDFMMTKTKLVEVQVSDHQIIVGDVKIARQWIIDRQFDCDNQLYPLGVLNIIYKVSLYQVINISLTGTKVLNLYQSIL</sequence>
<feature type="region of interest" description="Disordered" evidence="2">
    <location>
        <begin position="1082"/>
        <end position="1115"/>
    </location>
</feature>
<dbReference type="PANTHER" id="PTHR18867:SF12">
    <property type="entry name" value="DNA REPAIR PROTEIN RAD50"/>
    <property type="match status" value="1"/>
</dbReference>
<feature type="region of interest" description="Disordered" evidence="2">
    <location>
        <begin position="985"/>
        <end position="1031"/>
    </location>
</feature>
<feature type="region of interest" description="Disordered" evidence="2">
    <location>
        <begin position="1203"/>
        <end position="1237"/>
    </location>
</feature>
<feature type="region of interest" description="Disordered" evidence="2">
    <location>
        <begin position="538"/>
        <end position="558"/>
    </location>
</feature>